<dbReference type="EMBL" id="BARU01038612">
    <property type="protein sequence ID" value="GAH86528.1"/>
    <property type="molecule type" value="Genomic_DNA"/>
</dbReference>
<gene>
    <name evidence="1" type="ORF">S03H2_59978</name>
</gene>
<organism evidence="1">
    <name type="scientific">marine sediment metagenome</name>
    <dbReference type="NCBI Taxonomy" id="412755"/>
    <lineage>
        <taxon>unclassified sequences</taxon>
        <taxon>metagenomes</taxon>
        <taxon>ecological metagenomes</taxon>
    </lineage>
</organism>
<dbReference type="AlphaFoldDB" id="X1KX58"/>
<comment type="caution">
    <text evidence="1">The sequence shown here is derived from an EMBL/GenBank/DDBJ whole genome shotgun (WGS) entry which is preliminary data.</text>
</comment>
<protein>
    <submittedName>
        <fullName evidence="1">Uncharacterized protein</fullName>
    </submittedName>
</protein>
<evidence type="ECO:0000313" key="1">
    <source>
        <dbReference type="EMBL" id="GAH86528.1"/>
    </source>
</evidence>
<accession>X1KX58</accession>
<sequence>MANKVIYFPYIRVPQNEWFTRVLLYWDKVGSIVPHDYIYNPDHLGKYMQELIKAELVKQIIPMNYIHSIPRFKEAFIELIDRNQIINHAHKITKESNETFLIHIEKLDNIAGELCDRGLAEPVNYPWYNVEKVTANLFMAYLAAVLGELSEIDMAPITDRTEFFSVFSKTP</sequence>
<reference evidence="1" key="1">
    <citation type="journal article" date="2014" name="Front. Microbiol.">
        <title>High frequency of phylogenetically diverse reductive dehalogenase-homologous genes in deep subseafloor sedimentary metagenomes.</title>
        <authorList>
            <person name="Kawai M."/>
            <person name="Futagami T."/>
            <person name="Toyoda A."/>
            <person name="Takaki Y."/>
            <person name="Nishi S."/>
            <person name="Hori S."/>
            <person name="Arai W."/>
            <person name="Tsubouchi T."/>
            <person name="Morono Y."/>
            <person name="Uchiyama I."/>
            <person name="Ito T."/>
            <person name="Fujiyama A."/>
            <person name="Inagaki F."/>
            <person name="Takami H."/>
        </authorList>
    </citation>
    <scope>NUCLEOTIDE SEQUENCE</scope>
    <source>
        <strain evidence="1">Expedition CK06-06</strain>
    </source>
</reference>
<name>X1KX58_9ZZZZ</name>
<feature type="non-terminal residue" evidence="1">
    <location>
        <position position="171"/>
    </location>
</feature>
<proteinExistence type="predicted"/>